<evidence type="ECO:0000259" key="7">
    <source>
        <dbReference type="Pfam" id="PF04545"/>
    </source>
</evidence>
<dbReference type="SUPFAM" id="SSF88659">
    <property type="entry name" value="Sigma3 and sigma4 domains of RNA polymerase sigma factors"/>
    <property type="match status" value="2"/>
</dbReference>
<evidence type="ECO:0000256" key="3">
    <source>
        <dbReference type="ARBA" id="ARBA00023125"/>
    </source>
</evidence>
<dbReference type="Pfam" id="PF04539">
    <property type="entry name" value="Sigma70_r3"/>
    <property type="match status" value="1"/>
</dbReference>
<organism evidence="8 9">
    <name type="scientific">Cohnella candidum</name>
    <dbReference type="NCBI Taxonomy" id="2674991"/>
    <lineage>
        <taxon>Bacteria</taxon>
        <taxon>Bacillati</taxon>
        <taxon>Bacillota</taxon>
        <taxon>Bacilli</taxon>
        <taxon>Bacillales</taxon>
        <taxon>Paenibacillaceae</taxon>
        <taxon>Cohnella</taxon>
    </lineage>
</organism>
<dbReference type="PANTHER" id="PTHR30385">
    <property type="entry name" value="SIGMA FACTOR F FLAGELLAR"/>
    <property type="match status" value="1"/>
</dbReference>
<keyword evidence="1" id="KW-0805">Transcription regulation</keyword>
<keyword evidence="2" id="KW-0731">Sigma factor</keyword>
<dbReference type="KEGG" id="coh:EAV92_00675"/>
<dbReference type="AlphaFoldDB" id="A0A3G3JSR3"/>
<gene>
    <name evidence="8" type="ORF">EAV92_00675</name>
</gene>
<dbReference type="PANTHER" id="PTHR30385:SF4">
    <property type="entry name" value="RNA POLYMERASE SIGMA-E FACTOR"/>
    <property type="match status" value="1"/>
</dbReference>
<name>A0A3G3JSR3_9BACL</name>
<dbReference type="CDD" id="cd06171">
    <property type="entry name" value="Sigma70_r4"/>
    <property type="match status" value="1"/>
</dbReference>
<reference evidence="8 9" key="1">
    <citation type="submission" date="2018-10" db="EMBL/GenBank/DDBJ databases">
        <title>Genome Sequence of Cohnella sp.</title>
        <authorList>
            <person name="Srinivasan S."/>
            <person name="Kim M.K."/>
        </authorList>
    </citation>
    <scope>NUCLEOTIDE SEQUENCE [LARGE SCALE GENOMIC DNA]</scope>
    <source>
        <strain evidence="8 9">18JY8-7</strain>
    </source>
</reference>
<evidence type="ECO:0000259" key="5">
    <source>
        <dbReference type="Pfam" id="PF04539"/>
    </source>
</evidence>
<dbReference type="InterPro" id="IPR013324">
    <property type="entry name" value="RNA_pol_sigma_r3/r4-like"/>
</dbReference>
<evidence type="ECO:0000256" key="4">
    <source>
        <dbReference type="ARBA" id="ARBA00023163"/>
    </source>
</evidence>
<sequence>MSLPPARLPDDAISMLIEYQRTMSNELAEELIRHYEPMVRMAANKMSRNRPDLFDDLYQVGQMSLFRLLKQFDPEMGMPFEPYAMKSIIGHMKNYLRDKSWYVQVPRRIKEKGLVVQQAIDELTVSLERSPNVEEIAAHLGLELEETLEILAGRDLYHYVSLDTPISDEENTAVLGELIGSPTDDYAALERKLDLQEAMSELKAEEREVLLLVFEGGLSQRTIAERLGVSQMSVSRIQKRAIDKLKQLLTEKDGEYDAL</sequence>
<dbReference type="InterPro" id="IPR014284">
    <property type="entry name" value="RNA_pol_sigma-70_dom"/>
</dbReference>
<dbReference type="InterPro" id="IPR007624">
    <property type="entry name" value="RNA_pol_sigma70_r3"/>
</dbReference>
<feature type="domain" description="RNA polymerase sigma-70 region 2" evidence="6">
    <location>
        <begin position="31"/>
        <end position="101"/>
    </location>
</feature>
<protein>
    <submittedName>
        <fullName evidence="8">Sigma-70 family RNA polymerase sigma factor</fullName>
    </submittedName>
</protein>
<evidence type="ECO:0000313" key="8">
    <source>
        <dbReference type="EMBL" id="AYQ71248.1"/>
    </source>
</evidence>
<evidence type="ECO:0000256" key="1">
    <source>
        <dbReference type="ARBA" id="ARBA00023015"/>
    </source>
</evidence>
<dbReference type="Pfam" id="PF04542">
    <property type="entry name" value="Sigma70_r2"/>
    <property type="match status" value="1"/>
</dbReference>
<feature type="domain" description="RNA polymerase sigma-70 region 3" evidence="5">
    <location>
        <begin position="112"/>
        <end position="174"/>
    </location>
</feature>
<dbReference type="InterPro" id="IPR013325">
    <property type="entry name" value="RNA_pol_sigma_r2"/>
</dbReference>
<dbReference type="Proteomes" id="UP000269097">
    <property type="component" value="Chromosome"/>
</dbReference>
<proteinExistence type="predicted"/>
<evidence type="ECO:0000256" key="2">
    <source>
        <dbReference type="ARBA" id="ARBA00023082"/>
    </source>
</evidence>
<dbReference type="GO" id="GO:0006352">
    <property type="term" value="P:DNA-templated transcription initiation"/>
    <property type="evidence" value="ECO:0007669"/>
    <property type="project" value="InterPro"/>
</dbReference>
<accession>A0A3G3JSR3</accession>
<keyword evidence="9" id="KW-1185">Reference proteome</keyword>
<keyword evidence="3" id="KW-0238">DNA-binding</keyword>
<dbReference type="InterPro" id="IPR007630">
    <property type="entry name" value="RNA_pol_sigma70_r4"/>
</dbReference>
<dbReference type="InterPro" id="IPR036388">
    <property type="entry name" value="WH-like_DNA-bd_sf"/>
</dbReference>
<dbReference type="EMBL" id="CP033433">
    <property type="protein sequence ID" value="AYQ71248.1"/>
    <property type="molecule type" value="Genomic_DNA"/>
</dbReference>
<evidence type="ECO:0000259" key="6">
    <source>
        <dbReference type="Pfam" id="PF04542"/>
    </source>
</evidence>
<dbReference type="Gene3D" id="1.10.1740.10">
    <property type="match status" value="1"/>
</dbReference>
<feature type="domain" description="RNA polymerase sigma-70 region 4" evidence="7">
    <location>
        <begin position="198"/>
        <end position="247"/>
    </location>
</feature>
<dbReference type="SUPFAM" id="SSF88946">
    <property type="entry name" value="Sigma2 domain of RNA polymerase sigma factors"/>
    <property type="match status" value="1"/>
</dbReference>
<dbReference type="GO" id="GO:0003677">
    <property type="term" value="F:DNA binding"/>
    <property type="evidence" value="ECO:0007669"/>
    <property type="project" value="UniProtKB-KW"/>
</dbReference>
<dbReference type="GO" id="GO:0016987">
    <property type="term" value="F:sigma factor activity"/>
    <property type="evidence" value="ECO:0007669"/>
    <property type="project" value="UniProtKB-KW"/>
</dbReference>
<dbReference type="Gene3D" id="1.10.10.10">
    <property type="entry name" value="Winged helix-like DNA-binding domain superfamily/Winged helix DNA-binding domain"/>
    <property type="match status" value="2"/>
</dbReference>
<dbReference type="Pfam" id="PF04545">
    <property type="entry name" value="Sigma70_r4"/>
    <property type="match status" value="1"/>
</dbReference>
<evidence type="ECO:0000313" key="9">
    <source>
        <dbReference type="Proteomes" id="UP000269097"/>
    </source>
</evidence>
<keyword evidence="4" id="KW-0804">Transcription</keyword>
<dbReference type="InterPro" id="IPR007627">
    <property type="entry name" value="RNA_pol_sigma70_r2"/>
</dbReference>
<dbReference type="NCBIfam" id="TIGR02937">
    <property type="entry name" value="sigma70-ECF"/>
    <property type="match status" value="1"/>
</dbReference>